<evidence type="ECO:0000256" key="1">
    <source>
        <dbReference type="SAM" id="MobiDB-lite"/>
    </source>
</evidence>
<feature type="region of interest" description="Disordered" evidence="1">
    <location>
        <begin position="13"/>
        <end position="48"/>
    </location>
</feature>
<organism evidence="2">
    <name type="scientific">Apophua simplicipes ichnovirus</name>
    <dbReference type="NCBI Taxonomy" id="1329648"/>
    <lineage>
        <taxon>Viruses</taxon>
        <taxon>Viruses incertae sedis</taxon>
        <taxon>Polydnaviriformidae</taxon>
        <taxon>Ichnoviriform</taxon>
    </lineage>
</organism>
<accession>S5DMQ9</accession>
<sequence>MIYIMYKHKLRWDRKKPPHPPQRHADTSRGHFRSDMGSLESSLRGESNDGFNYQKGNFLRDSMSRTLVAGYFFQITFLNCNQRSPSTSLNPYSFQSMTRENYGFRIVMEQYDQV</sequence>
<proteinExistence type="predicted"/>
<feature type="compositionally biased region" description="Basic residues" evidence="1">
    <location>
        <begin position="13"/>
        <end position="22"/>
    </location>
</feature>
<dbReference type="EMBL" id="KC752345">
    <property type="protein sequence ID" value="AGQ20239.1"/>
    <property type="molecule type" value="Genomic_DNA"/>
</dbReference>
<reference evidence="2" key="1">
    <citation type="journal article" date="2013" name="J. Gen. Virol.">
        <title>Ultrastructural and genomic characterization of a second banchine polydnavirus confirms the existence of shared features within this ichnovirus lineage.</title>
        <authorList>
            <person name="Djoumad A."/>
            <person name="Stoltz D."/>
            <person name="Beliveau C."/>
            <person name="Boyle B."/>
            <person name="Kuhn L."/>
            <person name="Cusson M."/>
        </authorList>
    </citation>
    <scope>NUCLEOTIDE SEQUENCE</scope>
</reference>
<protein>
    <submittedName>
        <fullName evidence="2">AsIV-cont00139-ORF1</fullName>
    </submittedName>
</protein>
<name>S5DMQ9_9VIRU</name>
<feature type="compositionally biased region" description="Polar residues" evidence="1">
    <location>
        <begin position="39"/>
        <end position="48"/>
    </location>
</feature>
<evidence type="ECO:0000313" key="2">
    <source>
        <dbReference type="EMBL" id="AGQ20239.1"/>
    </source>
</evidence>
<feature type="compositionally biased region" description="Basic and acidic residues" evidence="1">
    <location>
        <begin position="23"/>
        <end position="34"/>
    </location>
</feature>